<name>A0A239EFQ5_9FIRM</name>
<accession>A0A239EFQ5</accession>
<gene>
    <name evidence="1" type="ORF">SAMN05446037_101011</name>
</gene>
<sequence length="249" mass="29497">MREKQDLQIEYNVDLSTEELYLFLNHCYGKWGNINYLNWKYRLINGVKLDTIIIKSNQKPIAFRGVFTRNLKANDKSYNVSTVGDTSVSKEYRGLKLYRYLVDFADNVVSENNCQFLSSYNQMSSITFLKNKERGWQPFDFSVKMKIFSYNKVFNYYLDKVLENNKKLKNLTLKYINKIQLFIENEKINLSDKDDCLKLTTIKISKNAFESLINNRHKSIASLLILGIKLFLKREVKLKLHFNKLVKFK</sequence>
<proteinExistence type="predicted"/>
<keyword evidence="2" id="KW-1185">Reference proteome</keyword>
<dbReference type="RefSeq" id="WP_089283052.1">
    <property type="nucleotide sequence ID" value="NZ_FZOJ01000010.1"/>
</dbReference>
<dbReference type="Proteomes" id="UP000198304">
    <property type="component" value="Unassembled WGS sequence"/>
</dbReference>
<dbReference type="InterPro" id="IPR016181">
    <property type="entry name" value="Acyl_CoA_acyltransferase"/>
</dbReference>
<evidence type="ECO:0000313" key="1">
    <source>
        <dbReference type="EMBL" id="SNS43486.1"/>
    </source>
</evidence>
<dbReference type="SUPFAM" id="SSF55729">
    <property type="entry name" value="Acyl-CoA N-acyltransferases (Nat)"/>
    <property type="match status" value="1"/>
</dbReference>
<dbReference type="EMBL" id="FZOJ01000010">
    <property type="protein sequence ID" value="SNS43486.1"/>
    <property type="molecule type" value="Genomic_DNA"/>
</dbReference>
<evidence type="ECO:0000313" key="2">
    <source>
        <dbReference type="Proteomes" id="UP000198304"/>
    </source>
</evidence>
<dbReference type="AlphaFoldDB" id="A0A239EFQ5"/>
<evidence type="ECO:0008006" key="3">
    <source>
        <dbReference type="Google" id="ProtNLM"/>
    </source>
</evidence>
<dbReference type="Gene3D" id="3.40.630.30">
    <property type="match status" value="1"/>
</dbReference>
<organism evidence="1 2">
    <name type="scientific">Anaerovirgula multivorans</name>
    <dbReference type="NCBI Taxonomy" id="312168"/>
    <lineage>
        <taxon>Bacteria</taxon>
        <taxon>Bacillati</taxon>
        <taxon>Bacillota</taxon>
        <taxon>Clostridia</taxon>
        <taxon>Peptostreptococcales</taxon>
        <taxon>Natronincolaceae</taxon>
        <taxon>Anaerovirgula</taxon>
    </lineage>
</organism>
<reference evidence="1 2" key="1">
    <citation type="submission" date="2017-06" db="EMBL/GenBank/DDBJ databases">
        <authorList>
            <person name="Kim H.J."/>
            <person name="Triplett B.A."/>
        </authorList>
    </citation>
    <scope>NUCLEOTIDE SEQUENCE [LARGE SCALE GENOMIC DNA]</scope>
    <source>
        <strain evidence="1 2">SCA</strain>
    </source>
</reference>
<protein>
    <recommendedName>
        <fullName evidence="3">Acetyltransferase (GNAT) domain-containing protein</fullName>
    </recommendedName>
</protein>